<dbReference type="EMBL" id="JARBHB010000007">
    <property type="protein sequence ID" value="KAJ8878570.1"/>
    <property type="molecule type" value="Genomic_DNA"/>
</dbReference>
<evidence type="ECO:0000313" key="3">
    <source>
        <dbReference type="Proteomes" id="UP001159363"/>
    </source>
</evidence>
<organism evidence="2 3">
    <name type="scientific">Dryococelus australis</name>
    <dbReference type="NCBI Taxonomy" id="614101"/>
    <lineage>
        <taxon>Eukaryota</taxon>
        <taxon>Metazoa</taxon>
        <taxon>Ecdysozoa</taxon>
        <taxon>Arthropoda</taxon>
        <taxon>Hexapoda</taxon>
        <taxon>Insecta</taxon>
        <taxon>Pterygota</taxon>
        <taxon>Neoptera</taxon>
        <taxon>Polyneoptera</taxon>
        <taxon>Phasmatodea</taxon>
        <taxon>Verophasmatodea</taxon>
        <taxon>Anareolatae</taxon>
        <taxon>Phasmatidae</taxon>
        <taxon>Eurycanthinae</taxon>
        <taxon>Dryococelus</taxon>
    </lineage>
</organism>
<evidence type="ECO:0000256" key="1">
    <source>
        <dbReference type="SAM" id="MobiDB-lite"/>
    </source>
</evidence>
<feature type="compositionally biased region" description="Basic and acidic residues" evidence="1">
    <location>
        <begin position="50"/>
        <end position="60"/>
    </location>
</feature>
<proteinExistence type="predicted"/>
<name>A0ABQ9H2R8_9NEOP</name>
<protein>
    <submittedName>
        <fullName evidence="2">Uncharacterized protein</fullName>
    </submittedName>
</protein>
<keyword evidence="3" id="KW-1185">Reference proteome</keyword>
<accession>A0ABQ9H2R8</accession>
<sequence>MNAGLVLPWPHNRRVRPALPEPSPGGSHRVSSRPVSAMQSRENPPTNGIVRHDSNFRKSGDPTGRGNPALQRCQLPPQTEGWRYIVQLHPWRRSSPLPPSHLRRARGRDHHLLFLSVADLSSHLYAIHPYNRPTVGEASPPSSLPSLFQRPFKNAGKPHQVIVDFCKGHTVPLGIANPWFQNSRTISPPWAPICTANRSTTIAPRIGNPPVLADLGRKSSQSGDTPGHAQYR</sequence>
<evidence type="ECO:0000313" key="2">
    <source>
        <dbReference type="EMBL" id="KAJ8878570.1"/>
    </source>
</evidence>
<feature type="region of interest" description="Disordered" evidence="1">
    <location>
        <begin position="1"/>
        <end position="74"/>
    </location>
</feature>
<feature type="compositionally biased region" description="Polar residues" evidence="1">
    <location>
        <begin position="33"/>
        <end position="46"/>
    </location>
</feature>
<reference evidence="2 3" key="1">
    <citation type="submission" date="2023-02" db="EMBL/GenBank/DDBJ databases">
        <title>LHISI_Scaffold_Assembly.</title>
        <authorList>
            <person name="Stuart O.P."/>
            <person name="Cleave R."/>
            <person name="Magrath M.J.L."/>
            <person name="Mikheyev A.S."/>
        </authorList>
    </citation>
    <scope>NUCLEOTIDE SEQUENCE [LARGE SCALE GENOMIC DNA]</scope>
    <source>
        <strain evidence="2">Daus_M_001</strain>
        <tissue evidence="2">Leg muscle</tissue>
    </source>
</reference>
<comment type="caution">
    <text evidence="2">The sequence shown here is derived from an EMBL/GenBank/DDBJ whole genome shotgun (WGS) entry which is preliminary data.</text>
</comment>
<feature type="region of interest" description="Disordered" evidence="1">
    <location>
        <begin position="205"/>
        <end position="232"/>
    </location>
</feature>
<dbReference type="Proteomes" id="UP001159363">
    <property type="component" value="Chromosome 6"/>
</dbReference>
<gene>
    <name evidence="2" type="ORF">PR048_019148</name>
</gene>